<feature type="compositionally biased region" description="Low complexity" evidence="1">
    <location>
        <begin position="135"/>
        <end position="146"/>
    </location>
</feature>
<dbReference type="CDD" id="cd09279">
    <property type="entry name" value="RNase_HI_like"/>
    <property type="match status" value="1"/>
</dbReference>
<dbReference type="AlphaFoldDB" id="A0A2Z6P4F4"/>
<dbReference type="InterPro" id="IPR037056">
    <property type="entry name" value="RNase_H1_N_sf"/>
</dbReference>
<dbReference type="InterPro" id="IPR002156">
    <property type="entry name" value="RNaseH_domain"/>
</dbReference>
<evidence type="ECO:0000313" key="4">
    <source>
        <dbReference type="Proteomes" id="UP000242715"/>
    </source>
</evidence>
<dbReference type="EMBL" id="DF973967">
    <property type="protein sequence ID" value="GAU43352.1"/>
    <property type="molecule type" value="Genomic_DNA"/>
</dbReference>
<protein>
    <recommendedName>
        <fullName evidence="2">RNase H type-1 domain-containing protein</fullName>
    </recommendedName>
</protein>
<feature type="domain" description="RNase H type-1" evidence="2">
    <location>
        <begin position="166"/>
        <end position="297"/>
    </location>
</feature>
<dbReference type="Proteomes" id="UP000242715">
    <property type="component" value="Unassembled WGS sequence"/>
</dbReference>
<dbReference type="FunFam" id="3.30.420.10:FF:000076">
    <property type="entry name" value="RBR-type E3 ubiquitin transferase"/>
    <property type="match status" value="1"/>
</dbReference>
<dbReference type="Pfam" id="PF01693">
    <property type="entry name" value="Cauli_VI"/>
    <property type="match status" value="1"/>
</dbReference>
<feature type="non-terminal residue" evidence="3">
    <location>
        <position position="297"/>
    </location>
</feature>
<dbReference type="PANTHER" id="PTHR46387:SF40">
    <property type="entry name" value="POLYNUCLEOTIDYL TRANSFERASE, RIBONUCLEASE H-LIKE SUPERFAMILY PROTEIN"/>
    <property type="match status" value="1"/>
</dbReference>
<evidence type="ECO:0000256" key="1">
    <source>
        <dbReference type="SAM" id="MobiDB-lite"/>
    </source>
</evidence>
<feature type="region of interest" description="Disordered" evidence="1">
    <location>
        <begin position="127"/>
        <end position="146"/>
    </location>
</feature>
<dbReference type="Gene3D" id="3.30.420.10">
    <property type="entry name" value="Ribonuclease H-like superfamily/Ribonuclease H"/>
    <property type="match status" value="1"/>
</dbReference>
<gene>
    <name evidence="3" type="ORF">TSUD_283080</name>
</gene>
<accession>A0A2Z6P4F4</accession>
<name>A0A2Z6P4F4_TRISU</name>
<dbReference type="Pfam" id="PF13456">
    <property type="entry name" value="RVT_3"/>
    <property type="match status" value="1"/>
</dbReference>
<reference evidence="4" key="1">
    <citation type="journal article" date="2017" name="Front. Plant Sci.">
        <title>Climate Clever Clovers: New Paradigm to Reduce the Environmental Footprint of Ruminants by Breeding Low Methanogenic Forages Utilizing Haplotype Variation.</title>
        <authorList>
            <person name="Kaur P."/>
            <person name="Appels R."/>
            <person name="Bayer P.E."/>
            <person name="Keeble-Gagnere G."/>
            <person name="Wang J."/>
            <person name="Hirakawa H."/>
            <person name="Shirasawa K."/>
            <person name="Vercoe P."/>
            <person name="Stefanova K."/>
            <person name="Durmic Z."/>
            <person name="Nichols P."/>
            <person name="Revell C."/>
            <person name="Isobe S.N."/>
            <person name="Edwards D."/>
            <person name="Erskine W."/>
        </authorList>
    </citation>
    <scope>NUCLEOTIDE SEQUENCE [LARGE SCALE GENOMIC DNA]</scope>
    <source>
        <strain evidence="4">cv. Daliak</strain>
    </source>
</reference>
<dbReference type="PANTHER" id="PTHR46387">
    <property type="entry name" value="POLYNUCLEOTIDYL TRANSFERASE, RIBONUCLEASE H-LIKE SUPERFAMILY PROTEIN"/>
    <property type="match status" value="1"/>
</dbReference>
<evidence type="ECO:0000313" key="3">
    <source>
        <dbReference type="EMBL" id="GAU43352.1"/>
    </source>
</evidence>
<keyword evidence="4" id="KW-1185">Reference proteome</keyword>
<dbReference type="InterPro" id="IPR012337">
    <property type="entry name" value="RNaseH-like_sf"/>
</dbReference>
<dbReference type="PROSITE" id="PS50879">
    <property type="entry name" value="RNASE_H_1"/>
    <property type="match status" value="1"/>
</dbReference>
<dbReference type="InterPro" id="IPR036397">
    <property type="entry name" value="RNaseH_sf"/>
</dbReference>
<dbReference type="GO" id="GO:0003676">
    <property type="term" value="F:nucleic acid binding"/>
    <property type="evidence" value="ECO:0007669"/>
    <property type="project" value="InterPro"/>
</dbReference>
<dbReference type="Gene3D" id="3.40.970.10">
    <property type="entry name" value="Ribonuclease H1, N-terminal domain"/>
    <property type="match status" value="1"/>
</dbReference>
<proteinExistence type="predicted"/>
<evidence type="ECO:0000259" key="2">
    <source>
        <dbReference type="PROSITE" id="PS50879"/>
    </source>
</evidence>
<dbReference type="GO" id="GO:0004523">
    <property type="term" value="F:RNA-DNA hybrid ribonuclease activity"/>
    <property type="evidence" value="ECO:0007669"/>
    <property type="project" value="InterPro"/>
</dbReference>
<dbReference type="OrthoDB" id="2016287at2759"/>
<organism evidence="3 4">
    <name type="scientific">Trifolium subterraneum</name>
    <name type="common">Subterranean clover</name>
    <dbReference type="NCBI Taxonomy" id="3900"/>
    <lineage>
        <taxon>Eukaryota</taxon>
        <taxon>Viridiplantae</taxon>
        <taxon>Streptophyta</taxon>
        <taxon>Embryophyta</taxon>
        <taxon>Tracheophyta</taxon>
        <taxon>Spermatophyta</taxon>
        <taxon>Magnoliopsida</taxon>
        <taxon>eudicotyledons</taxon>
        <taxon>Gunneridae</taxon>
        <taxon>Pentapetalae</taxon>
        <taxon>rosids</taxon>
        <taxon>fabids</taxon>
        <taxon>Fabales</taxon>
        <taxon>Fabaceae</taxon>
        <taxon>Papilionoideae</taxon>
        <taxon>50 kb inversion clade</taxon>
        <taxon>NPAAA clade</taxon>
        <taxon>Hologalegina</taxon>
        <taxon>IRL clade</taxon>
        <taxon>Trifolieae</taxon>
        <taxon>Trifolium</taxon>
    </lineage>
</organism>
<dbReference type="InterPro" id="IPR011320">
    <property type="entry name" value="RNase_H1_N"/>
</dbReference>
<sequence>MDEEKDAFYVVKKGNVIGIYKSFTDIQPLLSSSVYGDSVSVYKGFSLPQETEEYLISHGLKGATYSISAAHVNAGSFGRLVACPYQDPYPSGAGSVIANSSSKSSQVDASDPYSYGGITNMVSSKSLQGSPQLDASKGAGSSSFSPSLQRNHINGLQLQADFSTNTCLSCTLEFDGACKGNPGPAGAGAILRAEDGSKVYRLREGVGTATNNVAEYRALILGLKQALKKGYKHIRIQGLWKVKNQNMGYLCNEAKELKAKFLSFKINHVLREYNSEADIQANRALNLQAGQVEEDCE</sequence>
<dbReference type="SUPFAM" id="SSF53098">
    <property type="entry name" value="Ribonuclease H-like"/>
    <property type="match status" value="1"/>
</dbReference>